<feature type="compositionally biased region" description="Basic and acidic residues" evidence="1">
    <location>
        <begin position="66"/>
        <end position="75"/>
    </location>
</feature>
<reference evidence="2 3" key="1">
    <citation type="journal article" date="2019" name="Int. J. Syst. Evol. Microbiol.">
        <title>The Global Catalogue of Microorganisms (GCM) 10K type strain sequencing project: providing services to taxonomists for standard genome sequencing and annotation.</title>
        <authorList>
            <consortium name="The Broad Institute Genomics Platform"/>
            <consortium name="The Broad Institute Genome Sequencing Center for Infectious Disease"/>
            <person name="Wu L."/>
            <person name="Ma J."/>
        </authorList>
    </citation>
    <scope>NUCLEOTIDE SEQUENCE [LARGE SCALE GENOMIC DNA]</scope>
    <source>
        <strain evidence="2 3">JCM 4505</strain>
    </source>
</reference>
<comment type="caution">
    <text evidence="2">The sequence shown here is derived from an EMBL/GenBank/DDBJ whole genome shotgun (WGS) entry which is preliminary data.</text>
</comment>
<feature type="compositionally biased region" description="Basic residues" evidence="1">
    <location>
        <begin position="54"/>
        <end position="65"/>
    </location>
</feature>
<evidence type="ECO:0000313" key="2">
    <source>
        <dbReference type="EMBL" id="GAA0299511.1"/>
    </source>
</evidence>
<dbReference type="EMBL" id="BAAABV010000021">
    <property type="protein sequence ID" value="GAA0299511.1"/>
    <property type="molecule type" value="Genomic_DNA"/>
</dbReference>
<accession>A0ABN0VGK3</accession>
<name>A0ABN0VGK3_9ACTN</name>
<organism evidence="2 3">
    <name type="scientific">Streptomyces polychromogenes</name>
    <dbReference type="NCBI Taxonomy" id="67342"/>
    <lineage>
        <taxon>Bacteria</taxon>
        <taxon>Bacillati</taxon>
        <taxon>Actinomycetota</taxon>
        <taxon>Actinomycetes</taxon>
        <taxon>Kitasatosporales</taxon>
        <taxon>Streptomycetaceae</taxon>
        <taxon>Streptomyces</taxon>
    </lineage>
</organism>
<evidence type="ECO:0000256" key="1">
    <source>
        <dbReference type="SAM" id="MobiDB-lite"/>
    </source>
</evidence>
<gene>
    <name evidence="2" type="ORF">GCM10010302_42600</name>
</gene>
<dbReference type="Proteomes" id="UP001501867">
    <property type="component" value="Unassembled WGS sequence"/>
</dbReference>
<protein>
    <recommendedName>
        <fullName evidence="4">Transposase</fullName>
    </recommendedName>
</protein>
<keyword evidence="3" id="KW-1185">Reference proteome</keyword>
<proteinExistence type="predicted"/>
<sequence length="118" mass="12970">MRAPGIAAAHRTRAHMLRTGQPPASPLAATLIGGNRNDNVNPLLPQLQAVPSVRGKRGRPRRRRRPDGVLGDRGHDHDKYRRLVWDLGVKPVIARRGTEHGSGLGPHRRVVERANLSA</sequence>
<evidence type="ECO:0008006" key="4">
    <source>
        <dbReference type="Google" id="ProtNLM"/>
    </source>
</evidence>
<feature type="region of interest" description="Disordered" evidence="1">
    <location>
        <begin position="1"/>
        <end position="75"/>
    </location>
</feature>
<evidence type="ECO:0000313" key="3">
    <source>
        <dbReference type="Proteomes" id="UP001501867"/>
    </source>
</evidence>